<comment type="subcellular location">
    <subcellularLocation>
        <location evidence="1 9">Chromosome</location>
        <location evidence="1 9">Centromere</location>
        <location evidence="1 9">Kinetochore</location>
    </subcellularLocation>
</comment>
<comment type="function">
    <text evidence="9">Essential component of the mitotic checkpoint, which prevents cells from prematurely exiting mitosis. Required for the assembly of the dynein-dynactin and MAD1-MAD2 complexes onto kinetochores. Its function related to the spindle assembly machinery is proposed to depend on its association in the mitotic RZZ complex.</text>
</comment>
<dbReference type="GO" id="GO:0034501">
    <property type="term" value="P:protein localization to kinetochore"/>
    <property type="evidence" value="ECO:0007669"/>
    <property type="project" value="UniProtKB-UniRule"/>
</dbReference>
<reference evidence="10 11" key="1">
    <citation type="submission" date="2020-06" db="EMBL/GenBank/DDBJ databases">
        <authorList>
            <consortium name="Wellcome Sanger Institute Data Sharing"/>
        </authorList>
    </citation>
    <scope>NUCLEOTIDE SEQUENCE [LARGE SCALE GENOMIC DNA]</scope>
</reference>
<dbReference type="Proteomes" id="UP000694580">
    <property type="component" value="Chromosome 17"/>
</dbReference>
<dbReference type="Pfam" id="PF09817">
    <property type="entry name" value="Zwilch"/>
    <property type="match status" value="1"/>
</dbReference>
<dbReference type="GO" id="GO:0007094">
    <property type="term" value="P:mitotic spindle assembly checkpoint signaling"/>
    <property type="evidence" value="ECO:0007669"/>
    <property type="project" value="UniProtKB-UniRule"/>
</dbReference>
<evidence type="ECO:0000256" key="7">
    <source>
        <dbReference type="ARBA" id="ARBA00023306"/>
    </source>
</evidence>
<dbReference type="Gene3D" id="1.10.287.1880">
    <property type="match status" value="1"/>
</dbReference>
<keyword evidence="5 9" id="KW-0498">Mitosis</keyword>
<comment type="subunit">
    <text evidence="9">Component of the RZZ complex.</text>
</comment>
<keyword evidence="8 9" id="KW-0137">Centromere</keyword>
<evidence type="ECO:0000256" key="4">
    <source>
        <dbReference type="ARBA" id="ARBA00022618"/>
    </source>
</evidence>
<dbReference type="RefSeq" id="XP_028814795.1">
    <property type="nucleotide sequence ID" value="XM_028958962.1"/>
</dbReference>
<evidence type="ECO:0000313" key="11">
    <source>
        <dbReference type="Proteomes" id="UP000694580"/>
    </source>
</evidence>
<dbReference type="GO" id="GO:0051301">
    <property type="term" value="P:cell division"/>
    <property type="evidence" value="ECO:0007669"/>
    <property type="project" value="UniProtKB-UniRule"/>
</dbReference>
<protein>
    <recommendedName>
        <fullName evidence="9">Protein zwilch</fullName>
    </recommendedName>
</protein>
<gene>
    <name evidence="10" type="primary">ZWILCH</name>
</gene>
<dbReference type="PANTHER" id="PTHR15995">
    <property type="entry name" value="PROTEIN ZWILCH HOMOLOG"/>
    <property type="match status" value="1"/>
</dbReference>
<dbReference type="Ensembl" id="ENSDCDT00010016197.1">
    <property type="protein sequence ID" value="ENSDCDP00010015346.1"/>
    <property type="gene ID" value="ENSDCDG00010007013.1"/>
</dbReference>
<keyword evidence="3 9" id="KW-0158">Chromosome</keyword>
<dbReference type="InterPro" id="IPR018630">
    <property type="entry name" value="Zwilch"/>
</dbReference>
<evidence type="ECO:0000256" key="5">
    <source>
        <dbReference type="ARBA" id="ARBA00022776"/>
    </source>
</evidence>
<keyword evidence="6 9" id="KW-0995">Kinetochore</keyword>
<evidence type="ECO:0000256" key="3">
    <source>
        <dbReference type="ARBA" id="ARBA00022454"/>
    </source>
</evidence>
<dbReference type="RefSeq" id="XP_028814794.1">
    <property type="nucleotide sequence ID" value="XM_028958961.1"/>
</dbReference>
<evidence type="ECO:0000256" key="9">
    <source>
        <dbReference type="RuleBase" id="RU369076"/>
    </source>
</evidence>
<sequence>MMGSTIIADANRFMKSLNTCQDDATECFATEEGIQISLVQEEKVPLSSILKGSQQIFICEQKHLQSDLHTLSSIAEEGSTCEDQVSNTPRDTGTRPLTVMKARELLSWYTLSQNPHMPHVLYAAIPPVWVCCDMSDTAGTAWLGAESICTDNKVNAIKLYSVCCKGATVENSSLITLDELKQEHQRRHHATTVTTKGCAQYSLLGATVVENSIIESNRSVIADFQWRNVEKVLETPPLSAHAALFIKVTVGDMKSSTYQTYKELEFLDILAEGLRTGETEWLDPPDPKSAVDLTRALIEELENIGNNIQGQAAKATESQKSRAEQSATRLNIFDSVILERGDLDFTEQLWVKMRRSVTSYQDVTDCLKMVIKAVRYGQIKPWIHRNSSNSLSKLILQSYQQQQQQQVDTISLTGLMPIQMLLEMGLDKMRKDYINYFIGMELTTLNYLSYYLNTEIDLQEQLIRVKKLHHLLEIMETCTTFLNLPYERLFHFTQSCLQYYKTSAYNEDHAFQMQVKPAQISCLCQKEKPISWGVELSSGQGCREVKTSSYFSDKPLVDHATFDSDGLFDRTVIDENKQVPYYSTMVTCSLVNF</sequence>
<keyword evidence="11" id="KW-1185">Reference proteome</keyword>
<evidence type="ECO:0000256" key="2">
    <source>
        <dbReference type="ARBA" id="ARBA00009062"/>
    </source>
</evidence>
<keyword evidence="7 9" id="KW-0131">Cell cycle</keyword>
<dbReference type="Gene3D" id="6.20.270.10">
    <property type="match status" value="1"/>
</dbReference>
<dbReference type="PANTHER" id="PTHR15995:SF1">
    <property type="entry name" value="PROTEIN ZWILCH HOMOLOG"/>
    <property type="match status" value="1"/>
</dbReference>
<keyword evidence="4 9" id="KW-0132">Cell division</keyword>
<name>A0AAY4B6B0_9TELE</name>
<comment type="similarity">
    <text evidence="2 9">Belongs to the ZWILCH family.</text>
</comment>
<dbReference type="GeneID" id="114767312"/>
<organism evidence="10 11">
    <name type="scientific">Denticeps clupeoides</name>
    <name type="common">denticle herring</name>
    <dbReference type="NCBI Taxonomy" id="299321"/>
    <lineage>
        <taxon>Eukaryota</taxon>
        <taxon>Metazoa</taxon>
        <taxon>Chordata</taxon>
        <taxon>Craniata</taxon>
        <taxon>Vertebrata</taxon>
        <taxon>Euteleostomi</taxon>
        <taxon>Actinopterygii</taxon>
        <taxon>Neopterygii</taxon>
        <taxon>Teleostei</taxon>
        <taxon>Clupei</taxon>
        <taxon>Clupeiformes</taxon>
        <taxon>Denticipitoidei</taxon>
        <taxon>Denticipitidae</taxon>
        <taxon>Denticeps</taxon>
    </lineage>
</organism>
<evidence type="ECO:0000256" key="1">
    <source>
        <dbReference type="ARBA" id="ARBA00004629"/>
    </source>
</evidence>
<evidence type="ECO:0000313" key="10">
    <source>
        <dbReference type="Ensembl" id="ENSDCDP00010015346.1"/>
    </source>
</evidence>
<dbReference type="Gene3D" id="6.10.140.520">
    <property type="match status" value="1"/>
</dbReference>
<evidence type="ECO:0000256" key="6">
    <source>
        <dbReference type="ARBA" id="ARBA00022838"/>
    </source>
</evidence>
<dbReference type="Gene3D" id="1.20.58.730">
    <property type="match status" value="1"/>
</dbReference>
<reference evidence="10" key="2">
    <citation type="submission" date="2025-08" db="UniProtKB">
        <authorList>
            <consortium name="Ensembl"/>
        </authorList>
    </citation>
    <scope>IDENTIFICATION</scope>
</reference>
<dbReference type="Gene3D" id="2.20.25.230">
    <property type="match status" value="1"/>
</dbReference>
<proteinExistence type="inferred from homology"/>
<accession>A0AAY4B6B0</accession>
<dbReference type="GO" id="GO:1990423">
    <property type="term" value="C:RZZ complex"/>
    <property type="evidence" value="ECO:0007669"/>
    <property type="project" value="UniProtKB-UniRule"/>
</dbReference>
<evidence type="ECO:0000256" key="8">
    <source>
        <dbReference type="ARBA" id="ARBA00023328"/>
    </source>
</evidence>
<dbReference type="GeneTree" id="ENSGT00390000013696"/>
<reference evidence="10" key="3">
    <citation type="submission" date="2025-09" db="UniProtKB">
        <authorList>
            <consortium name="Ensembl"/>
        </authorList>
    </citation>
    <scope>IDENTIFICATION</scope>
</reference>
<dbReference type="AlphaFoldDB" id="A0AAY4B6B0"/>